<evidence type="ECO:0000313" key="3">
    <source>
        <dbReference type="Proteomes" id="UP000000493"/>
    </source>
</evidence>
<sequence>MKTYFFTFCFFLSLVSSAQTAHIVLKLPQNNDFIVSLTTEKIRHIEAPSIGLTDVEFLNIGTVDDSTKRWAMTEMELKEPQLVRVNITNRRLVIGYKSQGSANRLLFISPNDSLTIMVNPDKTLAFSGRNAAYQEYLRDYFRENMYEYLPQFGYNPSQIDNSQILGKVDSLQRARQQGFQKLKGQYPVSEAFETYVAAVTNTEPYLLKLVVSDKKVRGSQGIQLKPDQRKEIQDLTLQNFKLLPDAALLSEAYRNELRNYIQIPVIQKYPSDSAKRYVLSPEAVQLAYQLSDEKLKDYPKQREYLLTHWLDYSITFRSDMKAARNLLAKYEQTYPASALNSYFKRTIAAKERMEAAQSAPEFMLKDRTGKTVTLSSLRGKPVCIAFCFNLKQHEYIFKPLEEKYRDRLTFVYLNVTPATPYELWQPTTENRPGVLHLWASDKDAQKIKDTYASTMRYPFVLIDSQGKIVERWIPQEFPDNKTLQAELSGLVRK</sequence>
<dbReference type="Proteomes" id="UP000000493">
    <property type="component" value="Chromosome"/>
</dbReference>
<name>A0A7U3ZGC9_RUNSL</name>
<proteinExistence type="predicted"/>
<organism evidence="2 3">
    <name type="scientific">Runella slithyformis (strain ATCC 29530 / DSM 19594 / LMG 11500 / NCIMB 11436 / LSU 4)</name>
    <dbReference type="NCBI Taxonomy" id="761193"/>
    <lineage>
        <taxon>Bacteria</taxon>
        <taxon>Pseudomonadati</taxon>
        <taxon>Bacteroidota</taxon>
        <taxon>Cytophagia</taxon>
        <taxon>Cytophagales</taxon>
        <taxon>Spirosomataceae</taxon>
        <taxon>Runella</taxon>
    </lineage>
</organism>
<dbReference type="AlphaFoldDB" id="A0A7U3ZGC9"/>
<keyword evidence="1" id="KW-0732">Signal</keyword>
<feature type="signal peptide" evidence="1">
    <location>
        <begin position="1"/>
        <end position="21"/>
    </location>
</feature>
<dbReference type="InterPro" id="IPR036249">
    <property type="entry name" value="Thioredoxin-like_sf"/>
</dbReference>
<reference evidence="2 3" key="2">
    <citation type="journal article" date="2012" name="Stand. Genomic Sci.">
        <title>Complete genome sequence of the aquatic bacterium Runella slithyformis type strain (LSU 4(T)).</title>
        <authorList>
            <person name="Copeland A."/>
            <person name="Zhang X."/>
            <person name="Misra M."/>
            <person name="Lapidus A."/>
            <person name="Nolan M."/>
            <person name="Lucas S."/>
            <person name="Deshpande S."/>
            <person name="Cheng J.F."/>
            <person name="Tapia R."/>
            <person name="Goodwin L.A."/>
            <person name="Pitluck S."/>
            <person name="Liolios K."/>
            <person name="Pagani I."/>
            <person name="Ivanova N."/>
            <person name="Mikhailova N."/>
            <person name="Pati A."/>
            <person name="Chen A."/>
            <person name="Palaniappan K."/>
            <person name="Land M."/>
            <person name="Hauser L."/>
            <person name="Pan C."/>
            <person name="Jeffries C.D."/>
            <person name="Detter J.C."/>
            <person name="Brambilla E.M."/>
            <person name="Rohde M."/>
            <person name="Djao O.D."/>
            <person name="Goker M."/>
            <person name="Sikorski J."/>
            <person name="Tindall B.J."/>
            <person name="Woyke T."/>
            <person name="Bristow J."/>
            <person name="Eisen J.A."/>
            <person name="Markowitz V."/>
            <person name="Hugenholtz P."/>
            <person name="Kyrpides N.C."/>
            <person name="Klenk H.P."/>
            <person name="Mavromatis K."/>
        </authorList>
    </citation>
    <scope>NUCLEOTIDE SEQUENCE [LARGE SCALE GENOMIC DNA]</scope>
    <source>
        <strain evidence="3">ATCC 29530 / DSM 19594 / LMG 11500 / NCIMB 11436 / LSU 4</strain>
    </source>
</reference>
<protein>
    <submittedName>
        <fullName evidence="2">Alkyl hydroperoxide reductase/ Thiol specific antioxidant/ Mal allergen</fullName>
    </submittedName>
</protein>
<keyword evidence="3" id="KW-1185">Reference proteome</keyword>
<dbReference type="EMBL" id="CP002859">
    <property type="protein sequence ID" value="AEI46645.1"/>
    <property type="molecule type" value="Genomic_DNA"/>
</dbReference>
<dbReference type="KEGG" id="rsi:Runsl_0188"/>
<reference evidence="3" key="1">
    <citation type="submission" date="2011-06" db="EMBL/GenBank/DDBJ databases">
        <title>The complete genome of chromosome of Runella slithyformis DSM 19594.</title>
        <authorList>
            <consortium name="US DOE Joint Genome Institute (JGI-PGF)"/>
            <person name="Lucas S."/>
            <person name="Han J."/>
            <person name="Lapidus A."/>
            <person name="Bruce D."/>
            <person name="Goodwin L."/>
            <person name="Pitluck S."/>
            <person name="Peters L."/>
            <person name="Kyrpides N."/>
            <person name="Mavromatis K."/>
            <person name="Ivanova N."/>
            <person name="Ovchinnikova G."/>
            <person name="Zhang X."/>
            <person name="Misra M."/>
            <person name="Detter J.C."/>
            <person name="Tapia R."/>
            <person name="Han C."/>
            <person name="Land M."/>
            <person name="Hauser L."/>
            <person name="Markowitz V."/>
            <person name="Cheng J.-F."/>
            <person name="Hugenholtz P."/>
            <person name="Woyke T."/>
            <person name="Wu D."/>
            <person name="Tindall B."/>
            <person name="Faehrich R."/>
            <person name="Brambilla E."/>
            <person name="Klenk H.-P."/>
            <person name="Eisen J.A."/>
        </authorList>
    </citation>
    <scope>NUCLEOTIDE SEQUENCE [LARGE SCALE GENOMIC DNA]</scope>
    <source>
        <strain evidence="3">ATCC 29530 / DSM 19594 / LMG 11500 / NCIMB 11436 / LSU 4</strain>
    </source>
</reference>
<dbReference type="Gene3D" id="3.40.30.10">
    <property type="entry name" value="Glutaredoxin"/>
    <property type="match status" value="1"/>
</dbReference>
<evidence type="ECO:0000256" key="1">
    <source>
        <dbReference type="SAM" id="SignalP"/>
    </source>
</evidence>
<evidence type="ECO:0000313" key="2">
    <source>
        <dbReference type="EMBL" id="AEI46645.1"/>
    </source>
</evidence>
<feature type="chain" id="PRO_5031186282" evidence="1">
    <location>
        <begin position="22"/>
        <end position="493"/>
    </location>
</feature>
<accession>A0A7U3ZGC9</accession>
<gene>
    <name evidence="2" type="ordered locus">Runsl_0188</name>
</gene>
<dbReference type="SUPFAM" id="SSF52833">
    <property type="entry name" value="Thioredoxin-like"/>
    <property type="match status" value="1"/>
</dbReference>